<dbReference type="PROSITE" id="PS51819">
    <property type="entry name" value="VOC"/>
    <property type="match status" value="1"/>
</dbReference>
<dbReference type="AlphaFoldDB" id="A0AB73BJC6"/>
<dbReference type="SUPFAM" id="SSF54593">
    <property type="entry name" value="Glyoxalase/Bleomycin resistance protein/Dihydroxybiphenyl dioxygenase"/>
    <property type="match status" value="1"/>
</dbReference>
<dbReference type="EMBL" id="SEUK01000044">
    <property type="protein sequence ID" value="KAA1162607.1"/>
    <property type="molecule type" value="Genomic_DNA"/>
</dbReference>
<protein>
    <submittedName>
        <fullName evidence="2">VOC family protein</fullName>
    </submittedName>
</protein>
<dbReference type="Pfam" id="PF00903">
    <property type="entry name" value="Glyoxalase"/>
    <property type="match status" value="1"/>
</dbReference>
<dbReference type="Proteomes" id="UP000324162">
    <property type="component" value="Unassembled WGS sequence"/>
</dbReference>
<comment type="caution">
    <text evidence="2">The sequence shown here is derived from an EMBL/GenBank/DDBJ whole genome shotgun (WGS) entry which is preliminary data.</text>
</comment>
<reference evidence="2 3" key="1">
    <citation type="submission" date="2019-01" db="EMBL/GenBank/DDBJ databases">
        <title>Genome sequences of marine Pseudoalteromonas species.</title>
        <authorList>
            <person name="Boraston A.B."/>
            <person name="Hehemann J.-H."/>
            <person name="Vickers C.J."/>
            <person name="Salama-Alber O."/>
            <person name="Abe K."/>
            <person name="Hettle A.J."/>
        </authorList>
    </citation>
    <scope>NUCLEOTIDE SEQUENCE [LARGE SCALE GENOMIC DNA]</scope>
    <source>
        <strain evidence="2 3">PS42</strain>
    </source>
</reference>
<accession>A0AB73BJC6</accession>
<dbReference type="InterPro" id="IPR037523">
    <property type="entry name" value="VOC_core"/>
</dbReference>
<dbReference type="InterPro" id="IPR004360">
    <property type="entry name" value="Glyas_Fos-R_dOase_dom"/>
</dbReference>
<dbReference type="RefSeq" id="WP_096794277.1">
    <property type="nucleotide sequence ID" value="NZ_JBBMQW010000036.1"/>
</dbReference>
<evidence type="ECO:0000313" key="3">
    <source>
        <dbReference type="Proteomes" id="UP000324162"/>
    </source>
</evidence>
<sequence>MNLNQVTLPVKHMDKATEFYLKLGFTQIVDTPHYARFECPDGNSTFSLLLETGSFLNGVVIYFEHEKLDQWVSDLKSIGIEFYQEPTDQSYLWREAILHDPSGNKIKLYWAGKNRLNPPWRVDKRA</sequence>
<name>A0AB73BJC6_9GAMM</name>
<feature type="domain" description="VOC" evidence="1">
    <location>
        <begin position="2"/>
        <end position="111"/>
    </location>
</feature>
<dbReference type="Gene3D" id="3.10.180.10">
    <property type="entry name" value="2,3-Dihydroxybiphenyl 1,2-Dioxygenase, domain 1"/>
    <property type="match status" value="1"/>
</dbReference>
<evidence type="ECO:0000313" key="2">
    <source>
        <dbReference type="EMBL" id="KAA1162607.1"/>
    </source>
</evidence>
<proteinExistence type="predicted"/>
<gene>
    <name evidence="2" type="ORF">EU508_06325</name>
</gene>
<evidence type="ECO:0000259" key="1">
    <source>
        <dbReference type="PROSITE" id="PS51819"/>
    </source>
</evidence>
<organism evidence="2 3">
    <name type="scientific">Pseudoalteromonas fuliginea</name>
    <dbReference type="NCBI Taxonomy" id="1872678"/>
    <lineage>
        <taxon>Bacteria</taxon>
        <taxon>Pseudomonadati</taxon>
        <taxon>Pseudomonadota</taxon>
        <taxon>Gammaproteobacteria</taxon>
        <taxon>Alteromonadales</taxon>
        <taxon>Pseudoalteromonadaceae</taxon>
        <taxon>Pseudoalteromonas</taxon>
    </lineage>
</organism>
<dbReference type="InterPro" id="IPR029068">
    <property type="entry name" value="Glyas_Bleomycin-R_OHBP_Dase"/>
</dbReference>